<sequence>MTRNEKSKTRIGGDAVHRYFGGSLATLTASSMTVSKCTLFVDGTSSPFVLKSSSSNTAPSTVELVHTNIIASDAVMGPVSEIESSEIPCQFDIVVFSTNLDSICVMGGNSLLFRHSVDQNAESTSSSTRCVGSTITKSIGALQGTIISDINSGGSLLCSNTTITKSTPTSTPSRDILVHQQYSPFIAKYTQNSRPEFVFKDTSFTDQKQHKFWSLFQQEHQLVRGQNTYFTPSVSSIIFSNCTFSELNSDPNDDHFKGGLAIHLQTPAPLTITSCSFINLTCKGCGSAIYSEYASGLAHFATTILINDSTFTRCNSSMYGGSLFVGGRGSRTIVSSIFTQNYGQFLAGACYSRGGDYSFCRFEGNEAEKGGAICEEGHASIRFCRFQNNVASEGPDFLFDESPETLLGCTRSEEDWEGGAEVVVMESGEGEECSASQPCQTLTEGLYKASMNGKDIIHVGSGWTGSTTIEQSVGHLTLRGFYPLEEASRNTPTQTSSFSITVGQDSNITLDSFALLPKDGLPLLTCESSGGCVIVTDVQIEHIEGISTPLHILGRLTCSEEISIRPSFPSHRHTLLDFGLSKCVPGVAAIDVNECASLDLSSSTFSLCHSKVGRAGALSINLTDYSSFRPNVFFINNKGETDADAHDILFCGVPQPPLTQESLSDIHSFSPSPQIIDGSNPHPILNYPVDLAIMEETKFSYSYAMANYVVFTQNVRHINFQQIVDSQNKLYVEIADTTQIPVALPALQLSSFDLFFYSRDTFFFPKIQKSLESEGSFISADDSEVGFEYLSIVLSSMETDPFIVLSISSILRLTECLFTSDGSVLNYPIIRSSGEIVLKETSFTDITFDSHSCIEIDDGTFTQTGPQVSAAAFVSNITTSGNGSFLNARNCVIAFQMFSFFDCHAENGGVLFCRDCTSIFLDRLIALRCSAMQNGGAICIDSTSTSTVMDLAPSLSECSAELGGGMFINVTRPYAFTLKGSQFITVFGERHSCPTFSNCSASKGGGAFFDGDWSGVRELSCSSLFMSNGGFPSIGHDLFFTASAAGSMPDFSNVIRTLAITSSSLSSRSRPTSRSSKHVEIEGGSVPSFNIDAPKLTLTSVPTDDNCVMGPITQCASIRRLLDLFHTQNEDGEFNQVAVFLGNDVYFFETGVVRSQSVFITKDPSSNSPTQVRFIFGNAFWEDDSFFVRVVDDGTAELSEVPFTWEADVGFCEVADEWGKMTITSSTFDVKTDLTQSLIVCSAGEIVVTHSTFTSTDSTVEIKCPLVASFPLSSLSTNTSPDLFVVMENVTFSDLSMDGYLGAVIEYVSDSEFPRRGTGFDELLDEADAHLQLGFPSRILVTRGTVLSWELDLTHDLTEIKALGGEKSRVKVLRDGSLVNQADTLTHSLTLDSLLFSVSAGRMTSLLVSRSGMLTLASCSFISSDSSTLTTKLIEVSGGSVKLVETDFTLVSFSTTLLSFSSFESVYLQHVSHRSCLSHTLMSFEGSTSKSPIEMRDCVFAGEPTPTNSTNEDDTICEWDTGLIAIENCSFEGFSSTFSRLPLGALRVIDASVSLKTSQFELNGPRISSFPSLSWNIACTGSSVIELDSSSSDVSASHWISASELCVVRRSDESHISEPFFIPTLSLDNCSSTYSSTSKHYSVVISGSTLIPCSLSLIVFEVNNNTEGNSLPFALPSSFASHHNDTSISLEIHASSLKELDTTIAWNASLGFGNDGRTSSFRMKRSDKEIRAEAMGKTLPWLIPLIVSLIAILLVIVIVILCLRRKAKSKQKMNEMKEQDTIEIEEEKVEIVQDSRQGFHVNDPKDPLSSRPIENTSQHDIPSSKFDPFENLVEALLCGQRLEVRAVREQDTLYNMLHVSTEKKSTIQKSVISRQLALGLVKVADASPNATILTKLSSHWVMFDSSGSVCLKTRDASPANPPPIPLPNPNALQNSHQNKDQQQMNHAQEGLRWRAPEVVKEENEKVTENEQAVIDPRKAAVFSLGLVLWEIETGLVPFAEQDATNAQRQLGTGILPKMDGVRSEMKDLISECLQLNPSDRPSLSDVSTRLNSLATPKQTDAEEAHSD</sequence>
<reference evidence="4 5" key="1">
    <citation type="journal article" date="2022" name="bioRxiv">
        <title>Genomics of Preaxostyla Flagellates Illuminates Evolutionary Transitions and the Path Towards Mitochondrial Loss.</title>
        <authorList>
            <person name="Novak L.V.F."/>
            <person name="Treitli S.C."/>
            <person name="Pyrih J."/>
            <person name="Halakuc P."/>
            <person name="Pipaliya S.V."/>
            <person name="Vacek V."/>
            <person name="Brzon O."/>
            <person name="Soukal P."/>
            <person name="Eme L."/>
            <person name="Dacks J.B."/>
            <person name="Karnkowska A."/>
            <person name="Elias M."/>
            <person name="Hampl V."/>
        </authorList>
    </citation>
    <scope>NUCLEOTIDE SEQUENCE [LARGE SCALE GENOMIC DNA]</scope>
    <source>
        <strain evidence="4">NAU3</strain>
        <tissue evidence="4">Gut</tissue>
    </source>
</reference>
<dbReference type="Gene3D" id="1.10.510.10">
    <property type="entry name" value="Transferase(Phosphotransferase) domain 1"/>
    <property type="match status" value="1"/>
</dbReference>
<dbReference type="EMBL" id="JARBJD010000149">
    <property type="protein sequence ID" value="KAK2949804.1"/>
    <property type="molecule type" value="Genomic_DNA"/>
</dbReference>
<evidence type="ECO:0000256" key="1">
    <source>
        <dbReference type="SAM" id="MobiDB-lite"/>
    </source>
</evidence>
<dbReference type="InterPro" id="IPR000719">
    <property type="entry name" value="Prot_kinase_dom"/>
</dbReference>
<dbReference type="InterPro" id="IPR011009">
    <property type="entry name" value="Kinase-like_dom_sf"/>
</dbReference>
<evidence type="ECO:0000313" key="5">
    <source>
        <dbReference type="Proteomes" id="UP001281761"/>
    </source>
</evidence>
<accession>A0ABQ9XDM9</accession>
<dbReference type="InterPro" id="IPR051681">
    <property type="entry name" value="Ser/Thr_Kinases-Pseudokinases"/>
</dbReference>
<feature type="compositionally biased region" description="Polar residues" evidence="1">
    <location>
        <begin position="2036"/>
        <end position="2058"/>
    </location>
</feature>
<dbReference type="SUPFAM" id="SSF51126">
    <property type="entry name" value="Pectin lyase-like"/>
    <property type="match status" value="1"/>
</dbReference>
<feature type="region of interest" description="Disordered" evidence="1">
    <location>
        <begin position="1915"/>
        <end position="1969"/>
    </location>
</feature>
<dbReference type="Proteomes" id="UP001281761">
    <property type="component" value="Unassembled WGS sequence"/>
</dbReference>
<feature type="region of interest" description="Disordered" evidence="1">
    <location>
        <begin position="2036"/>
        <end position="2067"/>
    </location>
</feature>
<keyword evidence="5" id="KW-1185">Reference proteome</keyword>
<organism evidence="4 5">
    <name type="scientific">Blattamonas nauphoetae</name>
    <dbReference type="NCBI Taxonomy" id="2049346"/>
    <lineage>
        <taxon>Eukaryota</taxon>
        <taxon>Metamonada</taxon>
        <taxon>Preaxostyla</taxon>
        <taxon>Oxymonadida</taxon>
        <taxon>Blattamonas</taxon>
    </lineage>
</organism>
<feature type="transmembrane region" description="Helical" evidence="2">
    <location>
        <begin position="1741"/>
        <end position="1763"/>
    </location>
</feature>
<dbReference type="SUPFAM" id="SSF56112">
    <property type="entry name" value="Protein kinase-like (PK-like)"/>
    <property type="match status" value="1"/>
</dbReference>
<comment type="caution">
    <text evidence="4">The sequence shown here is derived from an EMBL/GenBank/DDBJ whole genome shotgun (WGS) entry which is preliminary data.</text>
</comment>
<dbReference type="InterPro" id="IPR011050">
    <property type="entry name" value="Pectin_lyase_fold/virulence"/>
</dbReference>
<proteinExistence type="predicted"/>
<dbReference type="InterPro" id="IPR001245">
    <property type="entry name" value="Ser-Thr/Tyr_kinase_cat_dom"/>
</dbReference>
<protein>
    <recommendedName>
        <fullName evidence="3">Protein kinase domain-containing protein</fullName>
    </recommendedName>
</protein>
<dbReference type="PROSITE" id="PS50011">
    <property type="entry name" value="PROTEIN_KINASE_DOM"/>
    <property type="match status" value="1"/>
</dbReference>
<evidence type="ECO:0000256" key="2">
    <source>
        <dbReference type="SAM" id="Phobius"/>
    </source>
</evidence>
<feature type="compositionally biased region" description="Polar residues" evidence="1">
    <location>
        <begin position="1933"/>
        <end position="1946"/>
    </location>
</feature>
<feature type="region of interest" description="Disordered" evidence="1">
    <location>
        <begin position="1795"/>
        <end position="1820"/>
    </location>
</feature>
<evidence type="ECO:0000313" key="4">
    <source>
        <dbReference type="EMBL" id="KAK2949804.1"/>
    </source>
</evidence>
<keyword evidence="2" id="KW-0472">Membrane</keyword>
<gene>
    <name evidence="4" type="ORF">BLNAU_15286</name>
</gene>
<name>A0ABQ9XDM9_9EUKA</name>
<dbReference type="Pfam" id="PF07714">
    <property type="entry name" value="PK_Tyr_Ser-Thr"/>
    <property type="match status" value="1"/>
</dbReference>
<keyword evidence="2" id="KW-1133">Transmembrane helix</keyword>
<keyword evidence="2" id="KW-0812">Transmembrane</keyword>
<feature type="domain" description="Protein kinase" evidence="3">
    <location>
        <begin position="1704"/>
        <end position="2054"/>
    </location>
</feature>
<dbReference type="PANTHER" id="PTHR44329">
    <property type="entry name" value="SERINE/THREONINE-PROTEIN KINASE TNNI3K-RELATED"/>
    <property type="match status" value="1"/>
</dbReference>
<dbReference type="PANTHER" id="PTHR44329:SF261">
    <property type="entry name" value="ZINC FINGER CONTAINING PROTEIN KINASE-RELATED"/>
    <property type="match status" value="1"/>
</dbReference>
<feature type="compositionally biased region" description="Pro residues" evidence="1">
    <location>
        <begin position="1919"/>
        <end position="1928"/>
    </location>
</feature>
<evidence type="ECO:0000259" key="3">
    <source>
        <dbReference type="PROSITE" id="PS50011"/>
    </source>
</evidence>
<feature type="compositionally biased region" description="Basic and acidic residues" evidence="1">
    <location>
        <begin position="1949"/>
        <end position="1968"/>
    </location>
</feature>